<dbReference type="GO" id="GO:0046872">
    <property type="term" value="F:metal ion binding"/>
    <property type="evidence" value="ECO:0007669"/>
    <property type="project" value="UniProtKB-KW"/>
</dbReference>
<dbReference type="KEGG" id="taci:TDSAC_0991"/>
<comment type="cofactor">
    <cofactor evidence="1">
        <name>Zn(2+)</name>
        <dbReference type="ChEBI" id="CHEBI:29105"/>
    </cofactor>
</comment>
<dbReference type="Proteomes" id="UP000244792">
    <property type="component" value="Chromosome"/>
</dbReference>
<comment type="similarity">
    <text evidence="2">Belongs to the zinc-containing alcohol dehydrogenase family.</text>
</comment>
<evidence type="ECO:0000313" key="7">
    <source>
        <dbReference type="EMBL" id="AWB10344.1"/>
    </source>
</evidence>
<dbReference type="InterPro" id="IPR036291">
    <property type="entry name" value="NAD(P)-bd_dom_sf"/>
</dbReference>
<dbReference type="SUPFAM" id="SSF50129">
    <property type="entry name" value="GroES-like"/>
    <property type="match status" value="1"/>
</dbReference>
<dbReference type="Pfam" id="PF08240">
    <property type="entry name" value="ADH_N"/>
    <property type="match status" value="1"/>
</dbReference>
<reference evidence="7 8" key="1">
    <citation type="submission" date="2017-04" db="EMBL/GenBank/DDBJ databases">
        <title>Genomic insights into metabolism of Thermodesulfobium acidiphilum.</title>
        <authorList>
            <person name="Toshchakov S.V."/>
            <person name="Frolov E.N."/>
            <person name="Kublanov I.V."/>
            <person name="Samarov N.I."/>
            <person name="Novikov A."/>
            <person name="Lebedinsky A.V."/>
            <person name="Bonch-Osmolovskaya E.A."/>
            <person name="Chernyh N.A."/>
        </authorList>
    </citation>
    <scope>NUCLEOTIDE SEQUENCE [LARGE SCALE GENOMIC DNA]</scope>
    <source>
        <strain evidence="7 8">3127-1</strain>
    </source>
</reference>
<evidence type="ECO:0000256" key="3">
    <source>
        <dbReference type="ARBA" id="ARBA00022723"/>
    </source>
</evidence>
<dbReference type="InterPro" id="IPR014187">
    <property type="entry name" value="ADH_Zn_typ-2"/>
</dbReference>
<dbReference type="PANTHER" id="PTHR42940:SF8">
    <property type="entry name" value="VACUOLAR PROTEIN SORTING-ASSOCIATED PROTEIN 11"/>
    <property type="match status" value="1"/>
</dbReference>
<proteinExistence type="inferred from homology"/>
<keyword evidence="5" id="KW-0560">Oxidoreductase</keyword>
<keyword evidence="8" id="KW-1185">Reference proteome</keyword>
<gene>
    <name evidence="7" type="ORF">TDSAC_0991</name>
</gene>
<dbReference type="CDD" id="cd08298">
    <property type="entry name" value="CAD2"/>
    <property type="match status" value="1"/>
</dbReference>
<keyword evidence="4" id="KW-0862">Zinc</keyword>
<evidence type="ECO:0000256" key="2">
    <source>
        <dbReference type="ARBA" id="ARBA00008072"/>
    </source>
</evidence>
<keyword evidence="3" id="KW-0479">Metal-binding</keyword>
<evidence type="ECO:0000313" key="8">
    <source>
        <dbReference type="Proteomes" id="UP000244792"/>
    </source>
</evidence>
<dbReference type="InterPro" id="IPR013154">
    <property type="entry name" value="ADH-like_N"/>
</dbReference>
<dbReference type="OrthoDB" id="9769198at2"/>
<organism evidence="7 8">
    <name type="scientific">Thermodesulfobium acidiphilum</name>
    <dbReference type="NCBI Taxonomy" id="1794699"/>
    <lineage>
        <taxon>Bacteria</taxon>
        <taxon>Pseudomonadati</taxon>
        <taxon>Thermodesulfobiota</taxon>
        <taxon>Thermodesulfobiia</taxon>
        <taxon>Thermodesulfobiales</taxon>
        <taxon>Thermodesulfobiaceae</taxon>
        <taxon>Thermodesulfobium</taxon>
    </lineage>
</organism>
<dbReference type="GO" id="GO:0005737">
    <property type="term" value="C:cytoplasm"/>
    <property type="evidence" value="ECO:0007669"/>
    <property type="project" value="TreeGrafter"/>
</dbReference>
<dbReference type="AlphaFoldDB" id="A0A2R4W0V6"/>
<feature type="domain" description="Alcohol dehydrogenase-like N-terminal" evidence="6">
    <location>
        <begin position="29"/>
        <end position="138"/>
    </location>
</feature>
<name>A0A2R4W0V6_THEAF</name>
<sequence>MNALVLDKISKVEDRPLKIMEVEMQIPGESEILVEISCCGICHTELDEIEGRVMPKLPIILGHQIVGNVKEIGRDVKKFKVGDRVGIAWINSVCGKCYFCRRGEENLCNDFKATGCDVNGGYAQYCLISENFCYKIPDNFSDVQAAPLLCAGAVGYRSLKLTNMNDYECIGLFGFGASAHIVIQLIKKLYPNSKVFVFTRRKDDAASKMAQDMGADWVGVTGDKPPKKLNRAIDTTPVGYVIREALSVLEKGGRLVTNLIRKESLIPELDYQEHLWNEKELKSVANITRDDVREFLDIASSIPIVSRVNEFDFQDANKALVMLKHGEYKGAGVLIVK</sequence>
<dbReference type="GO" id="GO:0004022">
    <property type="term" value="F:alcohol dehydrogenase (NAD+) activity"/>
    <property type="evidence" value="ECO:0007669"/>
    <property type="project" value="TreeGrafter"/>
</dbReference>
<evidence type="ECO:0000256" key="4">
    <source>
        <dbReference type="ARBA" id="ARBA00022833"/>
    </source>
</evidence>
<dbReference type="EMBL" id="CP020921">
    <property type="protein sequence ID" value="AWB10344.1"/>
    <property type="molecule type" value="Genomic_DNA"/>
</dbReference>
<evidence type="ECO:0000256" key="5">
    <source>
        <dbReference type="ARBA" id="ARBA00023002"/>
    </source>
</evidence>
<dbReference type="RefSeq" id="WP_108309151.1">
    <property type="nucleotide sequence ID" value="NZ_CP020921.1"/>
</dbReference>
<dbReference type="InterPro" id="IPR011032">
    <property type="entry name" value="GroES-like_sf"/>
</dbReference>
<dbReference type="Gene3D" id="3.90.180.10">
    <property type="entry name" value="Medium-chain alcohol dehydrogenases, catalytic domain"/>
    <property type="match status" value="1"/>
</dbReference>
<dbReference type="PANTHER" id="PTHR42940">
    <property type="entry name" value="ALCOHOL DEHYDROGENASE 1-RELATED"/>
    <property type="match status" value="1"/>
</dbReference>
<accession>A0A2R4W0V6</accession>
<dbReference type="Gene3D" id="3.40.50.720">
    <property type="entry name" value="NAD(P)-binding Rossmann-like Domain"/>
    <property type="match status" value="1"/>
</dbReference>
<evidence type="ECO:0000256" key="1">
    <source>
        <dbReference type="ARBA" id="ARBA00001947"/>
    </source>
</evidence>
<dbReference type="SUPFAM" id="SSF51735">
    <property type="entry name" value="NAD(P)-binding Rossmann-fold domains"/>
    <property type="match status" value="1"/>
</dbReference>
<evidence type="ECO:0000259" key="6">
    <source>
        <dbReference type="Pfam" id="PF08240"/>
    </source>
</evidence>
<protein>
    <submittedName>
        <fullName evidence="7">Alcohol dehydrogenase, propanol-preferring</fullName>
    </submittedName>
</protein>